<gene>
    <name evidence="2" type="ORF">BDQ12DRAFT_335245</name>
</gene>
<feature type="region of interest" description="Disordered" evidence="1">
    <location>
        <begin position="305"/>
        <end position="326"/>
    </location>
</feature>
<evidence type="ECO:0000313" key="2">
    <source>
        <dbReference type="EMBL" id="TFK34917.1"/>
    </source>
</evidence>
<evidence type="ECO:0000256" key="1">
    <source>
        <dbReference type="SAM" id="MobiDB-lite"/>
    </source>
</evidence>
<dbReference type="Proteomes" id="UP000308652">
    <property type="component" value="Unassembled WGS sequence"/>
</dbReference>
<accession>A0A5C3LQQ4</accession>
<feature type="region of interest" description="Disordered" evidence="1">
    <location>
        <begin position="384"/>
        <end position="419"/>
    </location>
</feature>
<organism evidence="2 3">
    <name type="scientific">Crucibulum laeve</name>
    <dbReference type="NCBI Taxonomy" id="68775"/>
    <lineage>
        <taxon>Eukaryota</taxon>
        <taxon>Fungi</taxon>
        <taxon>Dikarya</taxon>
        <taxon>Basidiomycota</taxon>
        <taxon>Agaricomycotina</taxon>
        <taxon>Agaricomycetes</taxon>
        <taxon>Agaricomycetidae</taxon>
        <taxon>Agaricales</taxon>
        <taxon>Agaricineae</taxon>
        <taxon>Nidulariaceae</taxon>
        <taxon>Crucibulum</taxon>
    </lineage>
</organism>
<evidence type="ECO:0000313" key="3">
    <source>
        <dbReference type="Proteomes" id="UP000308652"/>
    </source>
</evidence>
<name>A0A5C3LQQ4_9AGAR</name>
<reference evidence="2 3" key="1">
    <citation type="journal article" date="2019" name="Nat. Ecol. Evol.">
        <title>Megaphylogeny resolves global patterns of mushroom evolution.</title>
        <authorList>
            <person name="Varga T."/>
            <person name="Krizsan K."/>
            <person name="Foldi C."/>
            <person name="Dima B."/>
            <person name="Sanchez-Garcia M."/>
            <person name="Sanchez-Ramirez S."/>
            <person name="Szollosi G.J."/>
            <person name="Szarkandi J.G."/>
            <person name="Papp V."/>
            <person name="Albert L."/>
            <person name="Andreopoulos W."/>
            <person name="Angelini C."/>
            <person name="Antonin V."/>
            <person name="Barry K.W."/>
            <person name="Bougher N.L."/>
            <person name="Buchanan P."/>
            <person name="Buyck B."/>
            <person name="Bense V."/>
            <person name="Catcheside P."/>
            <person name="Chovatia M."/>
            <person name="Cooper J."/>
            <person name="Damon W."/>
            <person name="Desjardin D."/>
            <person name="Finy P."/>
            <person name="Geml J."/>
            <person name="Haridas S."/>
            <person name="Hughes K."/>
            <person name="Justo A."/>
            <person name="Karasinski D."/>
            <person name="Kautmanova I."/>
            <person name="Kiss B."/>
            <person name="Kocsube S."/>
            <person name="Kotiranta H."/>
            <person name="LaButti K.M."/>
            <person name="Lechner B.E."/>
            <person name="Liimatainen K."/>
            <person name="Lipzen A."/>
            <person name="Lukacs Z."/>
            <person name="Mihaltcheva S."/>
            <person name="Morgado L.N."/>
            <person name="Niskanen T."/>
            <person name="Noordeloos M.E."/>
            <person name="Ohm R.A."/>
            <person name="Ortiz-Santana B."/>
            <person name="Ovrebo C."/>
            <person name="Racz N."/>
            <person name="Riley R."/>
            <person name="Savchenko A."/>
            <person name="Shiryaev A."/>
            <person name="Soop K."/>
            <person name="Spirin V."/>
            <person name="Szebenyi C."/>
            <person name="Tomsovsky M."/>
            <person name="Tulloss R.E."/>
            <person name="Uehling J."/>
            <person name="Grigoriev I.V."/>
            <person name="Vagvolgyi C."/>
            <person name="Papp T."/>
            <person name="Martin F.M."/>
            <person name="Miettinen O."/>
            <person name="Hibbett D.S."/>
            <person name="Nagy L.G."/>
        </authorList>
    </citation>
    <scope>NUCLEOTIDE SEQUENCE [LARGE SCALE GENOMIC DNA]</scope>
    <source>
        <strain evidence="2 3">CBS 166.37</strain>
    </source>
</reference>
<dbReference type="EMBL" id="ML213627">
    <property type="protein sequence ID" value="TFK34917.1"/>
    <property type="molecule type" value="Genomic_DNA"/>
</dbReference>
<feature type="compositionally biased region" description="Polar residues" evidence="1">
    <location>
        <begin position="305"/>
        <end position="320"/>
    </location>
</feature>
<sequence length="419" mass="45962">MHNFHQSTLPGTVTQKDIALKGIVDYVGDSRKKAVQDLLLEYDGPLVAPQNAVREVLFGIEHCFGLLTHISAGENGYMLMFDEQIIEQIITTRAPFQLMYQDGNVKVVYGIYVGTKLRGHGLTGPEFQAMTPKDQCVLVTNICSKDIGSPQYKELFRETFYNLLSSKKPMPCIVLKCIQPPNNMRAGVRSALAAIPFSNTQESQATPLLAKKNMQPIHQEIHQGNSIAAARNYTMGSSTQSTIALQAQAPAGHTQTVPSGHHGVEGHPSSVSVPSAFYSDANTNIWGMIGNVNHLAQPNAEPLQNQYAHSQSVPQRSQNAHPAGKATGFASQHYQNIGSYYQVPVQSAMHQDPSGWYIPQLVNHTGAHDLNSDILRVNANHTPHANVMNTNNQRNGQRSHPVPNTDYTRSTRGNGCRKP</sequence>
<feature type="compositionally biased region" description="Polar residues" evidence="1">
    <location>
        <begin position="384"/>
        <end position="398"/>
    </location>
</feature>
<dbReference type="AlphaFoldDB" id="A0A5C3LQQ4"/>
<feature type="region of interest" description="Disordered" evidence="1">
    <location>
        <begin position="250"/>
        <end position="270"/>
    </location>
</feature>
<proteinExistence type="predicted"/>
<protein>
    <submittedName>
        <fullName evidence="2">Uncharacterized protein</fullName>
    </submittedName>
</protein>
<keyword evidence="3" id="KW-1185">Reference proteome</keyword>